<name>A0ABZ0RW88_9BACI</name>
<dbReference type="EMBL" id="CP137624">
    <property type="protein sequence ID" value="WPK11512.1"/>
    <property type="molecule type" value="Genomic_DNA"/>
</dbReference>
<gene>
    <name evidence="1" type="ORF">R6U77_16710</name>
</gene>
<dbReference type="RefSeq" id="WP_319836520.1">
    <property type="nucleotide sequence ID" value="NZ_CP137624.1"/>
</dbReference>
<organism evidence="1 2">
    <name type="scientific">Lysinibacillus louembei</name>
    <dbReference type="NCBI Taxonomy" id="1470088"/>
    <lineage>
        <taxon>Bacteria</taxon>
        <taxon>Bacillati</taxon>
        <taxon>Bacillota</taxon>
        <taxon>Bacilli</taxon>
        <taxon>Bacillales</taxon>
        <taxon>Bacillaceae</taxon>
        <taxon>Lysinibacillus</taxon>
    </lineage>
</organism>
<accession>A0ABZ0RW88</accession>
<evidence type="ECO:0000313" key="1">
    <source>
        <dbReference type="EMBL" id="WPK11512.1"/>
    </source>
</evidence>
<protein>
    <recommendedName>
        <fullName evidence="3">Alpha-ribazole-5-phosphate synthase</fullName>
    </recommendedName>
</protein>
<reference evidence="1 2" key="1">
    <citation type="submission" date="2023-09" db="EMBL/GenBank/DDBJ databases">
        <authorList>
            <person name="Page C.A."/>
            <person name="Perez-Diaz I.M."/>
        </authorList>
    </citation>
    <scope>NUCLEOTIDE SEQUENCE [LARGE SCALE GENOMIC DNA]</scope>
    <source>
        <strain evidence="1 2">Ll15</strain>
    </source>
</reference>
<sequence length="221" mass="23880">MRNAIQIDGNIILTIDNAGCIGEKEADIVKVPNEIVAYFATRVTLLEQWCAGAEPSHLLLANFTGDAAWDDYVKGCQRQFDEIGKALPPITGSTESNFSALQSGFSLTMVGKKLLEPTTENCHYFVIGQPLVGQQVMEHMQDIASLHELYTLWQAGIIQAIWPCGSKGIGTEITAFTGQALSCELDMASSAGPATAVLVAVLEADIARLYKEISTPIYRLG</sequence>
<keyword evidence="2" id="KW-1185">Reference proteome</keyword>
<evidence type="ECO:0000313" key="2">
    <source>
        <dbReference type="Proteomes" id="UP001322664"/>
    </source>
</evidence>
<evidence type="ECO:0008006" key="3">
    <source>
        <dbReference type="Google" id="ProtNLM"/>
    </source>
</evidence>
<dbReference type="Proteomes" id="UP001322664">
    <property type="component" value="Chromosome"/>
</dbReference>
<proteinExistence type="predicted"/>